<dbReference type="EMBL" id="JACGCM010000601">
    <property type="protein sequence ID" value="KAF6170222.1"/>
    <property type="molecule type" value="Genomic_DNA"/>
</dbReference>
<proteinExistence type="predicted"/>
<name>A0A7J7NTB5_9MAGN</name>
<comment type="caution">
    <text evidence="2">The sequence shown here is derived from an EMBL/GenBank/DDBJ whole genome shotgun (WGS) entry which is preliminary data.</text>
</comment>
<dbReference type="InterPro" id="IPR050425">
    <property type="entry name" value="NAD(P)_dehydrat-like"/>
</dbReference>
<dbReference type="Proteomes" id="UP000541444">
    <property type="component" value="Unassembled WGS sequence"/>
</dbReference>
<dbReference type="OrthoDB" id="2735536at2759"/>
<evidence type="ECO:0000313" key="2">
    <source>
        <dbReference type="EMBL" id="KAF6170222.1"/>
    </source>
</evidence>
<gene>
    <name evidence="2" type="ORF">GIB67_038755</name>
</gene>
<reference evidence="2 3" key="1">
    <citation type="journal article" date="2020" name="IScience">
        <title>Genome Sequencing of the Endangered Kingdonia uniflora (Circaeasteraceae, Ranunculales) Reveals Potential Mechanisms of Evolutionary Specialization.</title>
        <authorList>
            <person name="Sun Y."/>
            <person name="Deng T."/>
            <person name="Zhang A."/>
            <person name="Moore M.J."/>
            <person name="Landis J.B."/>
            <person name="Lin N."/>
            <person name="Zhang H."/>
            <person name="Zhang X."/>
            <person name="Huang J."/>
            <person name="Zhang X."/>
            <person name="Sun H."/>
            <person name="Wang H."/>
        </authorList>
    </citation>
    <scope>NUCLEOTIDE SEQUENCE [LARGE SCALE GENOMIC DNA]</scope>
    <source>
        <strain evidence="2">TB1705</strain>
        <tissue evidence="2">Leaf</tissue>
    </source>
</reference>
<protein>
    <submittedName>
        <fullName evidence="2">Uncharacterized protein</fullName>
    </submittedName>
</protein>
<dbReference type="PANTHER" id="PTHR10366">
    <property type="entry name" value="NAD DEPENDENT EPIMERASE/DEHYDRATASE"/>
    <property type="match status" value="1"/>
</dbReference>
<accession>A0A7J7NTB5</accession>
<sequence>MFSCMIARTSTAEVIFGGGGGTKNGALQLVIFSGINKISGGIDVQVELIEPAVTGILNVLKACSETSGKKVVVVSSIDDVLMNANWPRDLAKDEACWLDKEYCRATKVLIPRKTAAVQRYIGNGKVGHVNQANNMYLFPGIWHIKTEVGAAVVREASVEELAEGHGNIGTKELMYMSEVRTIMKIKAVVSKYNIPLAPTSNRCFQYENISRNTEETKEYVARSMWYPGVDL</sequence>
<dbReference type="InterPro" id="IPR036291">
    <property type="entry name" value="NAD(P)-bd_dom_sf"/>
</dbReference>
<dbReference type="Gene3D" id="3.40.50.720">
    <property type="entry name" value="NAD(P)-binding Rossmann-like Domain"/>
    <property type="match status" value="1"/>
</dbReference>
<keyword evidence="3" id="KW-1185">Reference proteome</keyword>
<dbReference type="SUPFAM" id="SSF51735">
    <property type="entry name" value="NAD(P)-binding Rossmann-fold domains"/>
    <property type="match status" value="1"/>
</dbReference>
<keyword evidence="1" id="KW-0560">Oxidoreductase</keyword>
<evidence type="ECO:0000313" key="3">
    <source>
        <dbReference type="Proteomes" id="UP000541444"/>
    </source>
</evidence>
<dbReference type="GO" id="GO:0016616">
    <property type="term" value="F:oxidoreductase activity, acting on the CH-OH group of donors, NAD or NADP as acceptor"/>
    <property type="evidence" value="ECO:0007669"/>
    <property type="project" value="TreeGrafter"/>
</dbReference>
<evidence type="ECO:0000256" key="1">
    <source>
        <dbReference type="ARBA" id="ARBA00023002"/>
    </source>
</evidence>
<organism evidence="2 3">
    <name type="scientific">Kingdonia uniflora</name>
    <dbReference type="NCBI Taxonomy" id="39325"/>
    <lineage>
        <taxon>Eukaryota</taxon>
        <taxon>Viridiplantae</taxon>
        <taxon>Streptophyta</taxon>
        <taxon>Embryophyta</taxon>
        <taxon>Tracheophyta</taxon>
        <taxon>Spermatophyta</taxon>
        <taxon>Magnoliopsida</taxon>
        <taxon>Ranunculales</taxon>
        <taxon>Circaeasteraceae</taxon>
        <taxon>Kingdonia</taxon>
    </lineage>
</organism>
<dbReference type="AlphaFoldDB" id="A0A7J7NTB5"/>
<dbReference type="PANTHER" id="PTHR10366:SF831">
    <property type="entry name" value="NAD-DEPENDENT EPIMERASE_DEHYDRATASE DOMAIN-CONTAINING PROTEIN"/>
    <property type="match status" value="1"/>
</dbReference>